<protein>
    <submittedName>
        <fullName evidence="3">Cold shock domain-containing protein</fullName>
    </submittedName>
</protein>
<feature type="region of interest" description="Disordered" evidence="1">
    <location>
        <begin position="80"/>
        <end position="103"/>
    </location>
</feature>
<accession>A0A6N9ULB1</accession>
<keyword evidence="4" id="KW-1185">Reference proteome</keyword>
<evidence type="ECO:0000259" key="2">
    <source>
        <dbReference type="Pfam" id="PF00313"/>
    </source>
</evidence>
<dbReference type="AlphaFoldDB" id="A0A6N9ULB1"/>
<dbReference type="RefSeq" id="WP_007444026.1">
    <property type="nucleotide sequence ID" value="NZ_JAAGMB010000237.1"/>
</dbReference>
<feature type="domain" description="CSD" evidence="2">
    <location>
        <begin position="11"/>
        <end position="62"/>
    </location>
</feature>
<organism evidence="3 4">
    <name type="scientific">Streptomyces coelicoflavus</name>
    <dbReference type="NCBI Taxonomy" id="285562"/>
    <lineage>
        <taxon>Bacteria</taxon>
        <taxon>Bacillati</taxon>
        <taxon>Actinomycetota</taxon>
        <taxon>Actinomycetes</taxon>
        <taxon>Kitasatosporales</taxon>
        <taxon>Streptomycetaceae</taxon>
        <taxon>Streptomyces</taxon>
    </lineage>
</organism>
<dbReference type="Pfam" id="PF00313">
    <property type="entry name" value="CSD"/>
    <property type="match status" value="1"/>
</dbReference>
<dbReference type="InterPro" id="IPR012340">
    <property type="entry name" value="NA-bd_OB-fold"/>
</dbReference>
<sequence length="103" mass="11604">MPEIPPGDVFTGRVLEWHSEEGWGVLASDALPERVWAHFSVIDAEGFRELSAGQRVVFSAERAEQDEYHWRAVWVRPKTATHHRPDEADGPGYASGLDIDFDS</sequence>
<dbReference type="SUPFAM" id="SSF50249">
    <property type="entry name" value="Nucleic acid-binding proteins"/>
    <property type="match status" value="1"/>
</dbReference>
<evidence type="ECO:0000313" key="4">
    <source>
        <dbReference type="Proteomes" id="UP000469545"/>
    </source>
</evidence>
<proteinExistence type="predicted"/>
<reference evidence="3 4" key="1">
    <citation type="submission" date="2020-01" db="EMBL/GenBank/DDBJ databases">
        <title>Insect and environment-associated Actinomycetes.</title>
        <authorList>
            <person name="Currrie C."/>
            <person name="Chevrette M."/>
            <person name="Carlson C."/>
            <person name="Stubbendieck R."/>
            <person name="Wendt-Pienkowski E."/>
        </authorList>
    </citation>
    <scope>NUCLEOTIDE SEQUENCE [LARGE SCALE GENOMIC DNA]</scope>
    <source>
        <strain evidence="3 4">SID14172</strain>
    </source>
</reference>
<dbReference type="Gene3D" id="2.40.50.140">
    <property type="entry name" value="Nucleic acid-binding proteins"/>
    <property type="match status" value="1"/>
</dbReference>
<comment type="caution">
    <text evidence="3">The sequence shown here is derived from an EMBL/GenBank/DDBJ whole genome shotgun (WGS) entry which is preliminary data.</text>
</comment>
<dbReference type="InterPro" id="IPR002059">
    <property type="entry name" value="CSP_DNA-bd"/>
</dbReference>
<evidence type="ECO:0000256" key="1">
    <source>
        <dbReference type="SAM" id="MobiDB-lite"/>
    </source>
</evidence>
<dbReference type="EMBL" id="JAAGMB010000237">
    <property type="protein sequence ID" value="NEB17010.1"/>
    <property type="molecule type" value="Genomic_DNA"/>
</dbReference>
<dbReference type="Proteomes" id="UP000469545">
    <property type="component" value="Unassembled WGS sequence"/>
</dbReference>
<gene>
    <name evidence="3" type="ORF">G3I46_10830</name>
</gene>
<name>A0A6N9ULB1_9ACTN</name>
<dbReference type="GO" id="GO:0003676">
    <property type="term" value="F:nucleic acid binding"/>
    <property type="evidence" value="ECO:0007669"/>
    <property type="project" value="InterPro"/>
</dbReference>
<evidence type="ECO:0000313" key="3">
    <source>
        <dbReference type="EMBL" id="NEB17010.1"/>
    </source>
</evidence>